<reference evidence="4" key="1">
    <citation type="journal article" date="2015" name="PLoS ONE">
        <title>Comprehensive Evaluation of Toxoplasma gondii VEG and Neospora caninum LIV Genomes with Tachyzoite Stage Transcriptome and Proteome Defines Novel Transcript Features.</title>
        <authorList>
            <person name="Ramaprasad A."/>
            <person name="Mourier T."/>
            <person name="Naeem R."/>
            <person name="Malas T.B."/>
            <person name="Moussa E."/>
            <person name="Panigrahi A."/>
            <person name="Vermont S.J."/>
            <person name="Otto T.D."/>
            <person name="Wastling J."/>
            <person name="Pain A."/>
        </authorList>
    </citation>
    <scope>NUCLEOTIDE SEQUENCE</scope>
    <source>
        <strain evidence="4">Liverpool</strain>
    </source>
</reference>
<dbReference type="InterPro" id="IPR029061">
    <property type="entry name" value="THDP-binding"/>
</dbReference>
<dbReference type="Gene3D" id="3.40.50.970">
    <property type="match status" value="1"/>
</dbReference>
<sequence>MVRSASSLPLFRGIFPGKSVNEVSFTRPEEGLSLLQCLSRSGELLRGSSSLPFSLDEAVRMMRVMIQSEVYDSTFYDIQRQGRISFYMTSFGEEASLVGSAAALQKDDLVLPQYRELPALMWRGLTLDDILAQLFATTKDPGKGRQMPVHYAATHVNMMPVCSPLAVKIPQGAGVGYVYKLQKKDAVAAVYFGEGAACEGDASVGFNFAATLGSQTLFLCRNNAYAISTPVEEQYKGDGVGARAVAFGIDTIRVDGTDLVAVYAAVKAAREFVVSQHKPAFVEMMTYRLGHHSTSDDSRKYRSAEEAEQWQAPAAHPVRRFATFLANQARTGIEGRKRGRWSAEEESALVEETRREVLAKIRVYEKMKHPPVLSGIFSDVYSNLPQSLREQRETLNVFLSQPGRAEEYNSHKFERENDDSQ</sequence>
<dbReference type="CDD" id="cd02000">
    <property type="entry name" value="TPP_E1_PDC_ADC_BCADC"/>
    <property type="match status" value="1"/>
</dbReference>
<dbReference type="Pfam" id="PF00676">
    <property type="entry name" value="E1_dh"/>
    <property type="match status" value="1"/>
</dbReference>
<comment type="function">
    <text evidence="2">The branched-chain alpha-keto dehydrogenase complex catalyzes the overall conversion of alpha-keto acids to acyl-CoA and CO(2). It contains multiple copies of three enzymatic components: branched-chain alpha-keto acid decarboxylase (E1), lipoamide acyltransferase (E2) and lipoamide dehydrogenase (E3).</text>
</comment>
<comment type="catalytic activity">
    <reaction evidence="2">
        <text>N(6)-[(R)-lipoyl]-L-lysyl-[protein] + 3-methyl-2-oxobutanoate + H(+) = N(6)-[(R)-S(8)-2-methylpropanoyldihydrolipoyl]-L-lysyl-[protein] + CO2</text>
        <dbReference type="Rhea" id="RHEA:13457"/>
        <dbReference type="Rhea" id="RHEA-COMP:10474"/>
        <dbReference type="Rhea" id="RHEA-COMP:10497"/>
        <dbReference type="ChEBI" id="CHEBI:11851"/>
        <dbReference type="ChEBI" id="CHEBI:15378"/>
        <dbReference type="ChEBI" id="CHEBI:16526"/>
        <dbReference type="ChEBI" id="CHEBI:83099"/>
        <dbReference type="ChEBI" id="CHEBI:83142"/>
        <dbReference type="EC" id="1.2.4.4"/>
    </reaction>
</comment>
<dbReference type="FunFam" id="3.40.50.970:FF:000108">
    <property type="entry name" value="2-oxoisovalerate dehydrogenase subunit alpha"/>
    <property type="match status" value="1"/>
</dbReference>
<dbReference type="SUPFAM" id="SSF52518">
    <property type="entry name" value="Thiamin diphosphate-binding fold (THDP-binding)"/>
    <property type="match status" value="1"/>
</dbReference>
<feature type="domain" description="Dehydrogenase E1 component" evidence="3">
    <location>
        <begin position="63"/>
        <end position="368"/>
    </location>
</feature>
<name>A0A0F7U8S3_NEOCL</name>
<proteinExistence type="inferred from homology"/>
<dbReference type="PANTHER" id="PTHR43380:SF1">
    <property type="entry name" value="2-OXOISOVALERATE DEHYDROGENASE SUBUNIT ALPHA, MITOCHONDRIAL"/>
    <property type="match status" value="1"/>
</dbReference>
<dbReference type="InterPro" id="IPR001017">
    <property type="entry name" value="DH_E1"/>
</dbReference>
<dbReference type="GO" id="GO:0009083">
    <property type="term" value="P:branched-chain amino acid catabolic process"/>
    <property type="evidence" value="ECO:0007669"/>
    <property type="project" value="TreeGrafter"/>
</dbReference>
<dbReference type="AlphaFoldDB" id="A0A0F7U8S3"/>
<keyword evidence="2" id="KW-0786">Thiamine pyrophosphate</keyword>
<keyword evidence="1 2" id="KW-0560">Oxidoreductase</keyword>
<dbReference type="EC" id="1.2.4.4" evidence="2"/>
<evidence type="ECO:0000313" key="4">
    <source>
        <dbReference type="EMBL" id="CEL65441.1"/>
    </source>
</evidence>
<gene>
    <name evidence="4" type="ORF">BN1204_012850</name>
</gene>
<dbReference type="EMBL" id="LN714479">
    <property type="protein sequence ID" value="CEL65441.1"/>
    <property type="molecule type" value="Genomic_DNA"/>
</dbReference>
<accession>A0A0F7U8S3</accession>
<protein>
    <recommendedName>
        <fullName evidence="2">2-oxoisovalerate dehydrogenase subunit alpha</fullName>
        <ecNumber evidence="2">1.2.4.4</ecNumber>
    </recommendedName>
    <alternativeName>
        <fullName evidence="2">Branched-chain alpha-keto acid dehydrogenase E1 component alpha chain</fullName>
    </alternativeName>
</protein>
<comment type="similarity">
    <text evidence="2">Belongs to the BCKDHA family.</text>
</comment>
<organism evidence="4">
    <name type="scientific">Neospora caninum (strain Liverpool)</name>
    <dbReference type="NCBI Taxonomy" id="572307"/>
    <lineage>
        <taxon>Eukaryota</taxon>
        <taxon>Sar</taxon>
        <taxon>Alveolata</taxon>
        <taxon>Apicomplexa</taxon>
        <taxon>Conoidasida</taxon>
        <taxon>Coccidia</taxon>
        <taxon>Eucoccidiorida</taxon>
        <taxon>Eimeriorina</taxon>
        <taxon>Sarcocystidae</taxon>
        <taxon>Neospora</taxon>
    </lineage>
</organism>
<dbReference type="InterPro" id="IPR050771">
    <property type="entry name" value="Alpha-ketoacid_DH_E1_comp"/>
</dbReference>
<evidence type="ECO:0000256" key="2">
    <source>
        <dbReference type="RuleBase" id="RU365014"/>
    </source>
</evidence>
<dbReference type="PANTHER" id="PTHR43380">
    <property type="entry name" value="2-OXOISOVALERATE DEHYDROGENASE SUBUNIT ALPHA, MITOCHONDRIAL"/>
    <property type="match status" value="1"/>
</dbReference>
<comment type="cofactor">
    <cofactor evidence="2">
        <name>thiamine diphosphate</name>
        <dbReference type="ChEBI" id="CHEBI:58937"/>
    </cofactor>
</comment>
<evidence type="ECO:0000256" key="1">
    <source>
        <dbReference type="ARBA" id="ARBA00023002"/>
    </source>
</evidence>
<evidence type="ECO:0000259" key="3">
    <source>
        <dbReference type="Pfam" id="PF00676"/>
    </source>
</evidence>
<dbReference type="GO" id="GO:0003863">
    <property type="term" value="F:branched-chain 2-oxo acid dehydrogenase activity"/>
    <property type="evidence" value="ECO:0007669"/>
    <property type="project" value="UniProtKB-EC"/>
</dbReference>